<keyword evidence="2" id="KW-0805">Transcription regulation</keyword>
<protein>
    <submittedName>
        <fullName evidence="6">LysR family transcriptional regulator</fullName>
    </submittedName>
</protein>
<dbReference type="InterPro" id="IPR000847">
    <property type="entry name" value="LysR_HTH_N"/>
</dbReference>
<dbReference type="PROSITE" id="PS50931">
    <property type="entry name" value="HTH_LYSR"/>
    <property type="match status" value="1"/>
</dbReference>
<dbReference type="CDD" id="cd08423">
    <property type="entry name" value="PBP2_LTTR_like_6"/>
    <property type="match status" value="1"/>
</dbReference>
<evidence type="ECO:0000256" key="1">
    <source>
        <dbReference type="ARBA" id="ARBA00009437"/>
    </source>
</evidence>
<dbReference type="EMBL" id="WHPC01000050">
    <property type="protein sequence ID" value="MPV37801.1"/>
    <property type="molecule type" value="Genomic_DNA"/>
</dbReference>
<dbReference type="PANTHER" id="PTHR30346:SF29">
    <property type="entry name" value="LYSR SUBSTRATE-BINDING"/>
    <property type="match status" value="1"/>
</dbReference>
<evidence type="ECO:0000256" key="3">
    <source>
        <dbReference type="ARBA" id="ARBA00023125"/>
    </source>
</evidence>
<dbReference type="GO" id="GO:0032993">
    <property type="term" value="C:protein-DNA complex"/>
    <property type="evidence" value="ECO:0007669"/>
    <property type="project" value="TreeGrafter"/>
</dbReference>
<dbReference type="OrthoDB" id="4131546at2"/>
<comment type="similarity">
    <text evidence="1">Belongs to the LysR transcriptional regulatory family.</text>
</comment>
<evidence type="ECO:0000313" key="6">
    <source>
        <dbReference type="EMBL" id="MPV37801.1"/>
    </source>
</evidence>
<dbReference type="Pfam" id="PF03466">
    <property type="entry name" value="LysR_substrate"/>
    <property type="match status" value="1"/>
</dbReference>
<accession>A0A6N7EK64</accession>
<keyword evidence="7" id="KW-1185">Reference proteome</keyword>
<reference evidence="6 7" key="1">
    <citation type="submission" date="2019-10" db="EMBL/GenBank/DDBJ databases">
        <title>Georgenia wutianyii sp. nov. and Georgenia yuyongxinii sp. nov. isolated from plateau pika (Ochotona curzoniae) in the Qinghai-Tibet plateau of China.</title>
        <authorList>
            <person name="Tian Z."/>
        </authorList>
    </citation>
    <scope>NUCLEOTIDE SEQUENCE [LARGE SCALE GENOMIC DNA]</scope>
    <source>
        <strain evidence="6 7">JCM 19765</strain>
    </source>
</reference>
<comment type="caution">
    <text evidence="6">The sequence shown here is derived from an EMBL/GenBank/DDBJ whole genome shotgun (WGS) entry which is preliminary data.</text>
</comment>
<evidence type="ECO:0000256" key="2">
    <source>
        <dbReference type="ARBA" id="ARBA00023015"/>
    </source>
</evidence>
<dbReference type="Gene3D" id="1.10.10.10">
    <property type="entry name" value="Winged helix-like DNA-binding domain superfamily/Winged helix DNA-binding domain"/>
    <property type="match status" value="1"/>
</dbReference>
<feature type="domain" description="HTH lysR-type" evidence="5">
    <location>
        <begin position="1"/>
        <end position="41"/>
    </location>
</feature>
<evidence type="ECO:0000313" key="7">
    <source>
        <dbReference type="Proteomes" id="UP000437709"/>
    </source>
</evidence>
<dbReference type="InterPro" id="IPR036390">
    <property type="entry name" value="WH_DNA-bd_sf"/>
</dbReference>
<name>A0A6N7EK64_9MICO</name>
<organism evidence="6 7">
    <name type="scientific">Georgenia subflava</name>
    <dbReference type="NCBI Taxonomy" id="1622177"/>
    <lineage>
        <taxon>Bacteria</taxon>
        <taxon>Bacillati</taxon>
        <taxon>Actinomycetota</taxon>
        <taxon>Actinomycetes</taxon>
        <taxon>Micrococcales</taxon>
        <taxon>Bogoriellaceae</taxon>
        <taxon>Georgenia</taxon>
    </lineage>
</organism>
<proteinExistence type="inferred from homology"/>
<keyword evidence="3" id="KW-0238">DNA-binding</keyword>
<dbReference type="GO" id="GO:0003700">
    <property type="term" value="F:DNA-binding transcription factor activity"/>
    <property type="evidence" value="ECO:0007669"/>
    <property type="project" value="InterPro"/>
</dbReference>
<dbReference type="InterPro" id="IPR005119">
    <property type="entry name" value="LysR_subst-bd"/>
</dbReference>
<dbReference type="AlphaFoldDB" id="A0A6N7EK64"/>
<evidence type="ECO:0000259" key="5">
    <source>
        <dbReference type="PROSITE" id="PS50931"/>
    </source>
</evidence>
<dbReference type="Pfam" id="PF00126">
    <property type="entry name" value="HTH_1"/>
    <property type="match status" value="1"/>
</dbReference>
<dbReference type="GO" id="GO:0003677">
    <property type="term" value="F:DNA binding"/>
    <property type="evidence" value="ECO:0007669"/>
    <property type="project" value="UniProtKB-KW"/>
</dbReference>
<sequence>MTGAADSLGYSLSAVSQQVRKLEAEVGMPVLDRRPRGVTLTDAGLAIVEHGEVIARQLAALDVRLADIAGLHEGSLRLGTFPTAGASILPVAVTRFTAAHPGVNLNLRSARISGLLAMLQAHDVEQALLWDYEWSPVDDPSLTVEQLMTDPTVLLVSADHRLAGARGATMADLVGERWITRAEHHPVVEVLRRSAHAAGFEPNIAFEAHDYQEAQGMVAVGLGVALVPRLALANLRADVRVVPLGGSTPSRRIFLARAASRVPTPPEIAMRDVLRAVSAEVAQGSRLYGP</sequence>
<gene>
    <name evidence="6" type="ORF">GB881_12250</name>
</gene>
<dbReference type="PANTHER" id="PTHR30346">
    <property type="entry name" value="TRANSCRIPTIONAL DUAL REGULATOR HCAR-RELATED"/>
    <property type="match status" value="1"/>
</dbReference>
<dbReference type="SUPFAM" id="SSF46785">
    <property type="entry name" value="Winged helix' DNA-binding domain"/>
    <property type="match status" value="1"/>
</dbReference>
<evidence type="ECO:0000256" key="4">
    <source>
        <dbReference type="ARBA" id="ARBA00023163"/>
    </source>
</evidence>
<dbReference type="SUPFAM" id="SSF53850">
    <property type="entry name" value="Periplasmic binding protein-like II"/>
    <property type="match status" value="1"/>
</dbReference>
<dbReference type="InterPro" id="IPR036388">
    <property type="entry name" value="WH-like_DNA-bd_sf"/>
</dbReference>
<dbReference type="Proteomes" id="UP000437709">
    <property type="component" value="Unassembled WGS sequence"/>
</dbReference>
<dbReference type="Gene3D" id="3.40.190.10">
    <property type="entry name" value="Periplasmic binding protein-like II"/>
    <property type="match status" value="2"/>
</dbReference>
<keyword evidence="4" id="KW-0804">Transcription</keyword>